<gene>
    <name evidence="12" type="primary">WBGene00276992</name>
</gene>
<evidence type="ECO:0000256" key="6">
    <source>
        <dbReference type="ARBA" id="ARBA00023273"/>
    </source>
</evidence>
<dbReference type="InterPro" id="IPR029333">
    <property type="entry name" value="BBS2_GAE_dom"/>
</dbReference>
<evidence type="ECO:0000256" key="5">
    <source>
        <dbReference type="ARBA" id="ARBA00023212"/>
    </source>
</evidence>
<protein>
    <submittedName>
        <fullName evidence="12">Bardet-Biedl syndrome 2 protein homolog</fullName>
    </submittedName>
</protein>
<dbReference type="InterPro" id="IPR029429">
    <property type="entry name" value="BBS2_Mid"/>
</dbReference>
<feature type="domain" description="BBS2 platform" evidence="10">
    <location>
        <begin position="450"/>
        <end position="543"/>
    </location>
</feature>
<evidence type="ECO:0000259" key="7">
    <source>
        <dbReference type="Pfam" id="PF14781"/>
    </source>
</evidence>
<evidence type="ECO:0000313" key="12">
    <source>
        <dbReference type="EnsemblMetazoa" id="PPA38623.1"/>
    </source>
</evidence>
<dbReference type="Pfam" id="PF14783">
    <property type="entry name" value="BBS2_Mid"/>
    <property type="match status" value="1"/>
</dbReference>
<dbReference type="AlphaFoldDB" id="A0A2A6BYQ8"/>
<evidence type="ECO:0000313" key="13">
    <source>
        <dbReference type="Proteomes" id="UP000005239"/>
    </source>
</evidence>
<dbReference type="InterPro" id="IPR029430">
    <property type="entry name" value="BBS2_N"/>
</dbReference>
<dbReference type="SUPFAM" id="SSF50978">
    <property type="entry name" value="WD40 repeat-like"/>
    <property type="match status" value="1"/>
</dbReference>
<evidence type="ECO:0000259" key="11">
    <source>
        <dbReference type="Pfam" id="PF23353"/>
    </source>
</evidence>
<evidence type="ECO:0000256" key="2">
    <source>
        <dbReference type="ARBA" id="ARBA00004245"/>
    </source>
</evidence>
<keyword evidence="3" id="KW-0963">Cytoplasm</keyword>
<dbReference type="InterPro" id="IPR015943">
    <property type="entry name" value="WD40/YVTN_repeat-like_dom_sf"/>
</dbReference>
<keyword evidence="6" id="KW-0966">Cell projection</keyword>
<dbReference type="InterPro" id="IPR055380">
    <property type="entry name" value="BBS2_hp_dom"/>
</dbReference>
<dbReference type="GO" id="GO:0034464">
    <property type="term" value="C:BBSome"/>
    <property type="evidence" value="ECO:0000318"/>
    <property type="project" value="GO_Central"/>
</dbReference>
<dbReference type="OrthoDB" id="2120021at2759"/>
<dbReference type="PIRSF" id="PIRSF013684">
    <property type="entry name" value="BBS2"/>
    <property type="match status" value="1"/>
</dbReference>
<dbReference type="Proteomes" id="UP000005239">
    <property type="component" value="Unassembled WGS sequence"/>
</dbReference>
<name>A0A2A6BYQ8_PRIPA</name>
<accession>A0A8R1UTT2</accession>
<dbReference type="GO" id="GO:0031514">
    <property type="term" value="C:motile cilium"/>
    <property type="evidence" value="ECO:0000318"/>
    <property type="project" value="GO_Central"/>
</dbReference>
<dbReference type="GO" id="GO:0036064">
    <property type="term" value="C:ciliary basal body"/>
    <property type="evidence" value="ECO:0000318"/>
    <property type="project" value="GO_Central"/>
</dbReference>
<evidence type="ECO:0000259" key="9">
    <source>
        <dbReference type="Pfam" id="PF14783"/>
    </source>
</evidence>
<evidence type="ECO:0000259" key="10">
    <source>
        <dbReference type="Pfam" id="PF23350"/>
    </source>
</evidence>
<reference evidence="13" key="1">
    <citation type="journal article" date="2008" name="Nat. Genet.">
        <title>The Pristionchus pacificus genome provides a unique perspective on nematode lifestyle and parasitism.</title>
        <authorList>
            <person name="Dieterich C."/>
            <person name="Clifton S.W."/>
            <person name="Schuster L.N."/>
            <person name="Chinwalla A."/>
            <person name="Delehaunty K."/>
            <person name="Dinkelacker I."/>
            <person name="Fulton L."/>
            <person name="Fulton R."/>
            <person name="Godfrey J."/>
            <person name="Minx P."/>
            <person name="Mitreva M."/>
            <person name="Roeseler W."/>
            <person name="Tian H."/>
            <person name="Witte H."/>
            <person name="Yang S.P."/>
            <person name="Wilson R.K."/>
            <person name="Sommer R.J."/>
        </authorList>
    </citation>
    <scope>NUCLEOTIDE SEQUENCE [LARGE SCALE GENOMIC DNA]</scope>
    <source>
        <strain evidence="13">PS312</strain>
    </source>
</reference>
<feature type="domain" description="Ciliary BBSome complex subunit 2 middle region" evidence="9">
    <location>
        <begin position="145"/>
        <end position="248"/>
    </location>
</feature>
<dbReference type="PANTHER" id="PTHR32465:SF0">
    <property type="entry name" value="BARDET-BIEDL SYNDROME 2 PROTEIN"/>
    <property type="match status" value="1"/>
</dbReference>
<dbReference type="Pfam" id="PF14782">
    <property type="entry name" value="BBS2_GAE"/>
    <property type="match status" value="1"/>
</dbReference>
<keyword evidence="5" id="KW-0206">Cytoskeleton</keyword>
<reference evidence="12" key="2">
    <citation type="submission" date="2022-06" db="UniProtKB">
        <authorList>
            <consortium name="EnsemblMetazoa"/>
        </authorList>
    </citation>
    <scope>IDENTIFICATION</scope>
    <source>
        <strain evidence="12">PS312</strain>
    </source>
</reference>
<evidence type="ECO:0000256" key="4">
    <source>
        <dbReference type="ARBA" id="ARBA00023069"/>
    </source>
</evidence>
<dbReference type="EnsemblMetazoa" id="PPA38623.1">
    <property type="protein sequence ID" value="PPA38623.1"/>
    <property type="gene ID" value="WBGene00276992"/>
</dbReference>
<dbReference type="GO" id="GO:0043005">
    <property type="term" value="C:neuron projection"/>
    <property type="evidence" value="ECO:0000318"/>
    <property type="project" value="GO_Central"/>
</dbReference>
<dbReference type="GO" id="GO:0016020">
    <property type="term" value="C:membrane"/>
    <property type="evidence" value="ECO:0000318"/>
    <property type="project" value="GO_Central"/>
</dbReference>
<dbReference type="GO" id="GO:1905515">
    <property type="term" value="P:non-motile cilium assembly"/>
    <property type="evidence" value="ECO:0007669"/>
    <property type="project" value="EnsemblMetazoa"/>
</dbReference>
<sequence length="688" mass="77357">MKLKPTFSYSLNSRILAGCIVSARIEPTATKETLIAVSASNKVIIQGVESSLHISDRVRCLSLLPLEDNRDAIVVGTDSHLIVYDAHDNITLFQREVPDGVNCIAIGSLAKFGTLILCGGNCAIWGFNRSGDDVFWTVTGDLVTALALGDIDGDEENELIVGSQDYEIRLFKGDLMREEIIEIDVVISLCHIRDSLYAYALGNGSVGVYDNTTRLWRTKSKVNIASIMVFPTSDYLACVWAAGKIDIRRIASGEDVMKEQLNGELSGAILSKSSIERSHELTIVYNDGKVRGMEMEQPEDDQLDPALLLREFGQKKHNLLVELNNFEQEERVGIEEASEYRIPANTQVKTMLHVNIPERRIELEILADQKVPIRGIVILAEGIFDGESFVQLQDSNIESYDSMIIPIYPVKDMHIEMHVHSILGYPQSDMVNLVLSRHRLPRFSRFALISSSDDVPYPESKVELKDVEIRPSLLADWIQGQIIVTNSEQLSLPIELLDFQFKFVRCQPCDKAYLILHIESGKLTIFCDELEATSSIIQSIALFFSWDKLSSHAVFPKEFDRINKIISDMDHMYEVRDRLGTDISEKHSLLKEMILRAEDSIAIDEMILGRKYYSRLRNVERAVRQDYLIGANNHETLVTSLRALHKMIEIASKLRVGLPSQAVVSACRDAIANENLILIPTIIEFGAM</sequence>
<dbReference type="Pfam" id="PF23350">
    <property type="entry name" value="BBS2_pf"/>
    <property type="match status" value="1"/>
</dbReference>
<feature type="domain" description="BBS2 hairpin" evidence="11">
    <location>
        <begin position="556"/>
        <end position="653"/>
    </location>
</feature>
<feature type="domain" description="BBS2 GAE" evidence="8">
    <location>
        <begin position="357"/>
        <end position="443"/>
    </location>
</feature>
<organism evidence="12 13">
    <name type="scientific">Pristionchus pacificus</name>
    <name type="common">Parasitic nematode worm</name>
    <dbReference type="NCBI Taxonomy" id="54126"/>
    <lineage>
        <taxon>Eukaryota</taxon>
        <taxon>Metazoa</taxon>
        <taxon>Ecdysozoa</taxon>
        <taxon>Nematoda</taxon>
        <taxon>Chromadorea</taxon>
        <taxon>Rhabditida</taxon>
        <taxon>Rhabditina</taxon>
        <taxon>Diplogasteromorpha</taxon>
        <taxon>Diplogasteroidea</taxon>
        <taxon>Neodiplogasteridae</taxon>
        <taxon>Pristionchus</taxon>
    </lineage>
</organism>
<evidence type="ECO:0000256" key="1">
    <source>
        <dbReference type="ARBA" id="ARBA00004138"/>
    </source>
</evidence>
<dbReference type="Pfam" id="PF14781">
    <property type="entry name" value="BBS2_N"/>
    <property type="match status" value="1"/>
</dbReference>
<dbReference type="PANTHER" id="PTHR32465">
    <property type="entry name" value="BARDET-BIEDL SYNDROME 2 PROTEIN"/>
    <property type="match status" value="1"/>
</dbReference>
<dbReference type="Pfam" id="PF23353">
    <property type="entry name" value="BBS2_hp"/>
    <property type="match status" value="1"/>
</dbReference>
<feature type="domain" description="Ciliary BBSome complex subunit 2 N-terminal" evidence="7">
    <location>
        <begin position="50"/>
        <end position="107"/>
    </location>
</feature>
<evidence type="ECO:0000256" key="3">
    <source>
        <dbReference type="ARBA" id="ARBA00022490"/>
    </source>
</evidence>
<keyword evidence="13" id="KW-1185">Reference proteome</keyword>
<accession>A0A2A6BYQ8</accession>
<dbReference type="GO" id="GO:0060271">
    <property type="term" value="P:cilium assembly"/>
    <property type="evidence" value="ECO:0000318"/>
    <property type="project" value="GO_Central"/>
</dbReference>
<dbReference type="InterPro" id="IPR036322">
    <property type="entry name" value="WD40_repeat_dom_sf"/>
</dbReference>
<dbReference type="InterPro" id="IPR016616">
    <property type="entry name" value="Bardet-Biedl_syndrome_2_prot"/>
</dbReference>
<evidence type="ECO:0000259" key="8">
    <source>
        <dbReference type="Pfam" id="PF14782"/>
    </source>
</evidence>
<dbReference type="InterPro" id="IPR055379">
    <property type="entry name" value="BBS2_pf_dom"/>
</dbReference>
<keyword evidence="4" id="KW-0969">Cilium</keyword>
<proteinExistence type="predicted"/>
<comment type="subcellular location">
    <subcellularLocation>
        <location evidence="1">Cell projection</location>
        <location evidence="1">Cilium</location>
    </subcellularLocation>
    <subcellularLocation>
        <location evidence="2">Cytoplasm</location>
        <location evidence="2">Cytoskeleton</location>
    </subcellularLocation>
</comment>
<dbReference type="Gene3D" id="2.130.10.10">
    <property type="entry name" value="YVTN repeat-like/Quinoprotein amine dehydrogenase"/>
    <property type="match status" value="1"/>
</dbReference>